<proteinExistence type="predicted"/>
<dbReference type="EMBL" id="JACAZE010000017">
    <property type="protein sequence ID" value="KAF7296206.1"/>
    <property type="molecule type" value="Genomic_DNA"/>
</dbReference>
<dbReference type="Proteomes" id="UP000613580">
    <property type="component" value="Unassembled WGS sequence"/>
</dbReference>
<comment type="caution">
    <text evidence="1">The sequence shown here is derived from an EMBL/GenBank/DDBJ whole genome shotgun (WGS) entry which is preliminary data.</text>
</comment>
<name>A0A8H6VY75_MYCCL</name>
<evidence type="ECO:0000313" key="1">
    <source>
        <dbReference type="EMBL" id="KAF7296206.1"/>
    </source>
</evidence>
<evidence type="ECO:0000313" key="2">
    <source>
        <dbReference type="Proteomes" id="UP000613580"/>
    </source>
</evidence>
<dbReference type="AlphaFoldDB" id="A0A8H6VY75"/>
<gene>
    <name evidence="1" type="ORF">HMN09_01089300</name>
</gene>
<protein>
    <submittedName>
        <fullName evidence="1">Uncharacterized protein</fullName>
    </submittedName>
</protein>
<sequence>MDVKGATSVAGAGSAVARSAQLPTLLPCCAFATLPYHCHKSRPSTSILLASCYPLLPIPGGAASSTHATGALRLSSSGLWARRTLQDGAGRAWVFLRPLAAGRRSAVLVHLGHVLHDDRVVLDSCIYTYNLTRTAPSPCLTDA</sequence>
<organism evidence="1 2">
    <name type="scientific">Mycena chlorophos</name>
    <name type="common">Agaric fungus</name>
    <name type="synonym">Agaricus chlorophos</name>
    <dbReference type="NCBI Taxonomy" id="658473"/>
    <lineage>
        <taxon>Eukaryota</taxon>
        <taxon>Fungi</taxon>
        <taxon>Dikarya</taxon>
        <taxon>Basidiomycota</taxon>
        <taxon>Agaricomycotina</taxon>
        <taxon>Agaricomycetes</taxon>
        <taxon>Agaricomycetidae</taxon>
        <taxon>Agaricales</taxon>
        <taxon>Marasmiineae</taxon>
        <taxon>Mycenaceae</taxon>
        <taxon>Mycena</taxon>
    </lineage>
</organism>
<reference evidence="1" key="1">
    <citation type="submission" date="2020-05" db="EMBL/GenBank/DDBJ databases">
        <title>Mycena genomes resolve the evolution of fungal bioluminescence.</title>
        <authorList>
            <person name="Tsai I.J."/>
        </authorList>
    </citation>
    <scope>NUCLEOTIDE SEQUENCE</scope>
    <source>
        <strain evidence="1">110903Hualien_Pintung</strain>
    </source>
</reference>
<keyword evidence="2" id="KW-1185">Reference proteome</keyword>
<accession>A0A8H6VY75</accession>